<protein>
    <submittedName>
        <fullName evidence="1">DUF1857 domain-containing protein</fullName>
    </submittedName>
</protein>
<sequence>MRTTGGQMTFEHIVQINDLTKPELPVLTRFQVWEGLVLRARRPDKFLVGVYDYEILDQGPAYLKRSLQLPGLHVVDEVTFWHEARIEYRTQPTANLPAATLVMDIEEPEPASLFVRFRYETASIENRGDSMPYDQYLEQAYVATDIETIQIIRQLAETGVFR</sequence>
<dbReference type="Pfam" id="PF08982">
    <property type="entry name" value="AtaL"/>
    <property type="match status" value="1"/>
</dbReference>
<dbReference type="SUPFAM" id="SSF55961">
    <property type="entry name" value="Bet v1-like"/>
    <property type="match status" value="1"/>
</dbReference>
<dbReference type="InterPro" id="IPR015075">
    <property type="entry name" value="AtaL"/>
</dbReference>
<dbReference type="InterPro" id="IPR023393">
    <property type="entry name" value="START-like_dom_sf"/>
</dbReference>
<dbReference type="Gene3D" id="3.30.530.20">
    <property type="match status" value="1"/>
</dbReference>
<reference evidence="1 2" key="1">
    <citation type="journal article" date="2018" name="Nat. Biotechnol.">
        <title>A standardized bacterial taxonomy based on genome phylogeny substantially revises the tree of life.</title>
        <authorList>
            <person name="Parks D.H."/>
            <person name="Chuvochina M."/>
            <person name="Waite D.W."/>
            <person name="Rinke C."/>
            <person name="Skarshewski A."/>
            <person name="Chaumeil P.A."/>
            <person name="Hugenholtz P."/>
        </authorList>
    </citation>
    <scope>NUCLEOTIDE SEQUENCE [LARGE SCALE GENOMIC DNA]</scope>
    <source>
        <strain evidence="1">UBA9380</strain>
    </source>
</reference>
<evidence type="ECO:0000313" key="2">
    <source>
        <dbReference type="Proteomes" id="UP000263489"/>
    </source>
</evidence>
<accession>A0A352IX63</accession>
<name>A0A352IX63_9GAMM</name>
<dbReference type="EMBL" id="DNNA01000276">
    <property type="protein sequence ID" value="HBC36046.1"/>
    <property type="molecule type" value="Genomic_DNA"/>
</dbReference>
<evidence type="ECO:0000313" key="1">
    <source>
        <dbReference type="EMBL" id="HBC36046.1"/>
    </source>
</evidence>
<dbReference type="AlphaFoldDB" id="A0A352IX63"/>
<comment type="caution">
    <text evidence="1">The sequence shown here is derived from an EMBL/GenBank/DDBJ whole genome shotgun (WGS) entry which is preliminary data.</text>
</comment>
<gene>
    <name evidence="1" type="ORF">DC045_17425</name>
</gene>
<proteinExistence type="predicted"/>
<dbReference type="Proteomes" id="UP000263489">
    <property type="component" value="Unassembled WGS sequence"/>
</dbReference>
<organism evidence="1 2">
    <name type="scientific">Marinobacter adhaerens</name>
    <dbReference type="NCBI Taxonomy" id="1033846"/>
    <lineage>
        <taxon>Bacteria</taxon>
        <taxon>Pseudomonadati</taxon>
        <taxon>Pseudomonadota</taxon>
        <taxon>Gammaproteobacteria</taxon>
        <taxon>Pseudomonadales</taxon>
        <taxon>Marinobacteraceae</taxon>
        <taxon>Marinobacter</taxon>
    </lineage>
</organism>